<feature type="compositionally biased region" description="Low complexity" evidence="9">
    <location>
        <begin position="1009"/>
        <end position="1027"/>
    </location>
</feature>
<feature type="region of interest" description="Disordered" evidence="9">
    <location>
        <begin position="1509"/>
        <end position="1528"/>
    </location>
</feature>
<keyword evidence="2" id="KW-0813">Transport</keyword>
<feature type="compositionally biased region" description="Gly residues" evidence="9">
    <location>
        <begin position="263"/>
        <end position="278"/>
    </location>
</feature>
<keyword evidence="5 10" id="KW-1133">Transmembrane helix</keyword>
<dbReference type="STRING" id="307507.A0A2V0PA53"/>
<comment type="subcellular location">
    <subcellularLocation>
        <location evidence="1">Endoplasmic reticulum membrane</location>
    </subcellularLocation>
</comment>
<dbReference type="OrthoDB" id="514563at2759"/>
<feature type="region of interest" description="Disordered" evidence="9">
    <location>
        <begin position="1073"/>
        <end position="1131"/>
    </location>
</feature>
<feature type="compositionally biased region" description="Low complexity" evidence="9">
    <location>
        <begin position="363"/>
        <end position="379"/>
    </location>
</feature>
<dbReference type="GO" id="GO:0008289">
    <property type="term" value="F:lipid binding"/>
    <property type="evidence" value="ECO:0007669"/>
    <property type="project" value="UniProtKB-KW"/>
</dbReference>
<dbReference type="GO" id="GO:0005789">
    <property type="term" value="C:endoplasmic reticulum membrane"/>
    <property type="evidence" value="ECO:0007669"/>
    <property type="project" value="UniProtKB-SubCell"/>
</dbReference>
<feature type="region of interest" description="Disordered" evidence="9">
    <location>
        <begin position="1254"/>
        <end position="1316"/>
    </location>
</feature>
<feature type="region of interest" description="Disordered" evidence="9">
    <location>
        <begin position="263"/>
        <end position="282"/>
    </location>
</feature>
<dbReference type="PROSITE" id="PS51847">
    <property type="entry name" value="SMP"/>
    <property type="match status" value="1"/>
</dbReference>
<feature type="compositionally biased region" description="Basic residues" evidence="9">
    <location>
        <begin position="1029"/>
        <end position="1050"/>
    </location>
</feature>
<feature type="region of interest" description="Disordered" evidence="9">
    <location>
        <begin position="323"/>
        <end position="384"/>
    </location>
</feature>
<feature type="compositionally biased region" description="Low complexity" evidence="9">
    <location>
        <begin position="1380"/>
        <end position="1397"/>
    </location>
</feature>
<feature type="region of interest" description="Disordered" evidence="9">
    <location>
        <begin position="818"/>
        <end position="937"/>
    </location>
</feature>
<feature type="compositionally biased region" description="Low complexity" evidence="9">
    <location>
        <begin position="400"/>
        <end position="427"/>
    </location>
</feature>
<feature type="region of interest" description="Disordered" evidence="9">
    <location>
        <begin position="91"/>
        <end position="117"/>
    </location>
</feature>
<reference evidence="12 13" key="1">
    <citation type="journal article" date="2018" name="Sci. Rep.">
        <title>Raphidocelis subcapitata (=Pseudokirchneriella subcapitata) provides an insight into genome evolution and environmental adaptations in the Sphaeropleales.</title>
        <authorList>
            <person name="Suzuki S."/>
            <person name="Yamaguchi H."/>
            <person name="Nakajima N."/>
            <person name="Kawachi M."/>
        </authorList>
    </citation>
    <scope>NUCLEOTIDE SEQUENCE [LARGE SCALE GENOMIC DNA]</scope>
    <source>
        <strain evidence="12 13">NIES-35</strain>
    </source>
</reference>
<evidence type="ECO:0000256" key="6">
    <source>
        <dbReference type="ARBA" id="ARBA00023055"/>
    </source>
</evidence>
<evidence type="ECO:0000256" key="2">
    <source>
        <dbReference type="ARBA" id="ARBA00022448"/>
    </source>
</evidence>
<feature type="region of interest" description="Disordered" evidence="9">
    <location>
        <begin position="1379"/>
        <end position="1410"/>
    </location>
</feature>
<feature type="compositionally biased region" description="Low complexity" evidence="9">
    <location>
        <begin position="577"/>
        <end position="614"/>
    </location>
</feature>
<evidence type="ECO:0000313" key="12">
    <source>
        <dbReference type="EMBL" id="GBF96731.1"/>
    </source>
</evidence>
<feature type="domain" description="SMP-LTD" evidence="11">
    <location>
        <begin position="443"/>
        <end position="805"/>
    </location>
</feature>
<evidence type="ECO:0000259" key="11">
    <source>
        <dbReference type="PROSITE" id="PS51847"/>
    </source>
</evidence>
<comment type="caution">
    <text evidence="12">The sequence shown here is derived from an EMBL/GenBank/DDBJ whole genome shotgun (WGS) entry which is preliminary data.</text>
</comment>
<feature type="compositionally biased region" description="Low complexity" evidence="9">
    <location>
        <begin position="830"/>
        <end position="853"/>
    </location>
</feature>
<sequence>MERLAAGGTVPLTALYDELAALAVCAAAVVWTVPHLQLWLLPSLPLGAATLLLIGGALGAAALAALLAATFFMLTEPARAPTAAIRAANIEGTSPDPAGLQRQPDRPPHRGSAAAGTASFGPLLRTRERFSGRVWTWSARLRGGVLRLASDGAGSSADGPGRQPPARARVQLAGCRVRAVDARLAVRGPWGTAAPLEVAGGDGQRLLQGCGAFLLFAQDGAVQEQWLAALLRASGSAGGAVARLDADYSAFCERSRQQLLSAGGAGAAGGDTGSGGGSPDLLRLSRRTLLRGRSTRTGARAVVAVSTTMRMYAIPPCGSDATDQLEGTGAVSAARVPATATPRPTVVDAPQQPGRTSGEQLQPPAASAAAAPSARRAPSLRVSPVAAGASRRAIKWVETPPLSSGSSSPRGTAASAAAAGGPSAHASPPSPERQHPKAAAAASAAPLAGANALLCRVAFELLRSPEFEALAGSALQACLSKFRRPDYLHSLKLTSLDLGSAPPVITGLRAAACPRGRGGGGGGGGTGREAGGAAPQLQAQVSYSGRAVAVVETRVELQLAPGFQSFRRRLQGVAAEAAASPRSASPAAAARRQPQLQPAGRRQPPHLPALLPGHARFDAQLGGGSPGLDRPPSGFANRPNGGAGGADDAADSAMHEAVASTLREEQRDGASSAAAAAAAAAGGARRKLLGVLPLRAGGRAAADAALRAVDAFAGGLEQIRLELTITLSRLDGGLLLWLPPPPSDRLWVSFLSPPRVELTVQPSLAGRALRHAPLAHRVSAWLEAQLLRGLASGMRFPAAVDLRLPIFQRAEGLCAPPAAAAGRGGGAAGGAASADGLAPAYSGERSSETSSSGDGEDDSSGGECAEAYAAAEGSPPAAGASPKREPKQSIAGPAAPGPPARDSLLLGRGDAAGAWAAPPIGWGPAGRTQGFRQAPDGAGLVGHTALAAQQVVSAPPSTQASPAASRHRLAIAEALASEAAARLEALRRAEAGGSSGGEWWRGGGGDGGAESLPQAAPAAVAPQAGAGSRPHHPHHKRHWWGGAKKKRSAKRLLQGDDSLWSRSLDSFEAAWQRANPHQQSGADAGGAGAADAGEPPAAWAARAGGGDGRGMLPEGSAASSPALGGGGASGGAVWRSATGISAAARGGALSDWHAGSLASDSDAGSVLRRAGSERAVGQQRPAAAAPAAGGAPLQTGAAGAAGAAPKSLGGPASVSSAGSLAPVSATAAAAASSARPAASGSGGAGRLVPLLLGRSRSGAKPPKSPAPPPAAAADPARRESRGGPAQQAPSVCSAEGSTHSSLRSSMPAACGQEGSAAGSAGIATVPMAATPKVAKGFKAKVEGLFRTGSLGAGSAGRGDDSGSGLSALFKSGGHKHRARAAPAAAAAAGAAAQPPTASSLQHARSTGPAAGPQHLIAEWLSASETAAAAGAAATNSRAAAGRRGHARAATWGGADDAGAGAAAAWEAQQAAEAAEGVAPRSAEGFGELAFGAERFVSCIDCGGGGEAARAGLEAPPPSAGAARVSRASDGALLRRRQARLLDDGGDGGAAAAGGGPQPGALFEVPPIIVSSGGDGDASVSVPSPSVPSLCTWHNAPSGAGGAAAAAASSPPGGSGPGSGGASGRHHSRRSSAGSGGSVTLGGPRGGATVESATPRVAVWPQAGTGWRPVGERPAAG</sequence>
<feature type="compositionally biased region" description="Low complexity" evidence="9">
    <location>
        <begin position="330"/>
        <end position="350"/>
    </location>
</feature>
<keyword evidence="13" id="KW-1185">Reference proteome</keyword>
<evidence type="ECO:0000256" key="7">
    <source>
        <dbReference type="ARBA" id="ARBA00023121"/>
    </source>
</evidence>
<feature type="region of interest" description="Disordered" evidence="9">
    <location>
        <begin position="1541"/>
        <end position="1585"/>
    </location>
</feature>
<evidence type="ECO:0000256" key="8">
    <source>
        <dbReference type="ARBA" id="ARBA00023136"/>
    </source>
</evidence>
<organism evidence="12 13">
    <name type="scientific">Raphidocelis subcapitata</name>
    <dbReference type="NCBI Taxonomy" id="307507"/>
    <lineage>
        <taxon>Eukaryota</taxon>
        <taxon>Viridiplantae</taxon>
        <taxon>Chlorophyta</taxon>
        <taxon>core chlorophytes</taxon>
        <taxon>Chlorophyceae</taxon>
        <taxon>CS clade</taxon>
        <taxon>Sphaeropleales</taxon>
        <taxon>Selenastraceae</taxon>
        <taxon>Raphidocelis</taxon>
    </lineage>
</organism>
<dbReference type="Proteomes" id="UP000247498">
    <property type="component" value="Unassembled WGS sequence"/>
</dbReference>
<evidence type="ECO:0000256" key="1">
    <source>
        <dbReference type="ARBA" id="ARBA00004586"/>
    </source>
</evidence>
<feature type="compositionally biased region" description="Low complexity" evidence="9">
    <location>
        <begin position="1602"/>
        <end position="1611"/>
    </location>
</feature>
<feature type="compositionally biased region" description="Low complexity" evidence="9">
    <location>
        <begin position="1181"/>
        <end position="1218"/>
    </location>
</feature>
<feature type="region of interest" description="Disordered" evidence="9">
    <location>
        <begin position="1168"/>
        <end position="1218"/>
    </location>
</feature>
<feature type="compositionally biased region" description="Gly residues" evidence="9">
    <location>
        <begin position="1546"/>
        <end position="1557"/>
    </location>
</feature>
<evidence type="ECO:0000256" key="4">
    <source>
        <dbReference type="ARBA" id="ARBA00022824"/>
    </source>
</evidence>
<evidence type="ECO:0000256" key="9">
    <source>
        <dbReference type="SAM" id="MobiDB-lite"/>
    </source>
</evidence>
<feature type="region of interest" description="Disordered" evidence="9">
    <location>
        <begin position="398"/>
        <end position="442"/>
    </location>
</feature>
<feature type="region of interest" description="Disordered" evidence="9">
    <location>
        <begin position="1598"/>
        <end position="1676"/>
    </location>
</feature>
<evidence type="ECO:0000256" key="10">
    <source>
        <dbReference type="SAM" id="Phobius"/>
    </source>
</evidence>
<feature type="compositionally biased region" description="Gly residues" evidence="9">
    <location>
        <begin position="993"/>
        <end position="1008"/>
    </location>
</feature>
<evidence type="ECO:0000256" key="3">
    <source>
        <dbReference type="ARBA" id="ARBA00022692"/>
    </source>
</evidence>
<feature type="transmembrane region" description="Helical" evidence="10">
    <location>
        <begin position="48"/>
        <end position="74"/>
    </location>
</feature>
<feature type="compositionally biased region" description="Low complexity" evidence="9">
    <location>
        <begin position="907"/>
        <end position="927"/>
    </location>
</feature>
<feature type="compositionally biased region" description="Gly residues" evidence="9">
    <location>
        <begin position="1633"/>
        <end position="1645"/>
    </location>
</feature>
<dbReference type="EMBL" id="BDRX01000085">
    <property type="protein sequence ID" value="GBF96731.1"/>
    <property type="molecule type" value="Genomic_DNA"/>
</dbReference>
<feature type="region of interest" description="Disordered" evidence="9">
    <location>
        <begin position="990"/>
        <end position="1051"/>
    </location>
</feature>
<feature type="compositionally biased region" description="Low complexity" evidence="9">
    <location>
        <begin position="861"/>
        <end position="881"/>
    </location>
</feature>
<feature type="compositionally biased region" description="Gly residues" evidence="9">
    <location>
        <begin position="1612"/>
        <end position="1622"/>
    </location>
</feature>
<keyword evidence="3 10" id="KW-0812">Transmembrane</keyword>
<keyword evidence="6" id="KW-0445">Lipid transport</keyword>
<feature type="transmembrane region" description="Helical" evidence="10">
    <location>
        <begin position="20"/>
        <end position="41"/>
    </location>
</feature>
<evidence type="ECO:0000256" key="5">
    <source>
        <dbReference type="ARBA" id="ARBA00022989"/>
    </source>
</evidence>
<dbReference type="PANTHER" id="PTHR13466">
    <property type="entry name" value="TEX2 PROTEIN-RELATED"/>
    <property type="match status" value="1"/>
</dbReference>
<name>A0A2V0PA53_9CHLO</name>
<keyword evidence="7" id="KW-0446">Lipid-binding</keyword>
<protein>
    <recommendedName>
        <fullName evidence="11">SMP-LTD domain-containing protein</fullName>
    </recommendedName>
</protein>
<dbReference type="PANTHER" id="PTHR13466:SF0">
    <property type="entry name" value="SMP-LTD DOMAIN-CONTAINING PROTEIN"/>
    <property type="match status" value="1"/>
</dbReference>
<proteinExistence type="predicted"/>
<gene>
    <name evidence="12" type="ORF">Rsub_09473</name>
</gene>
<evidence type="ECO:0000313" key="13">
    <source>
        <dbReference type="Proteomes" id="UP000247498"/>
    </source>
</evidence>
<feature type="compositionally biased region" description="Polar residues" evidence="9">
    <location>
        <begin position="1287"/>
        <end position="1304"/>
    </location>
</feature>
<keyword evidence="4" id="KW-0256">Endoplasmic reticulum</keyword>
<dbReference type="InParanoid" id="A0A2V0PA53"/>
<feature type="region of interest" description="Disordered" evidence="9">
    <location>
        <begin position="577"/>
        <end position="653"/>
    </location>
</feature>
<feature type="compositionally biased region" description="Low complexity" evidence="9">
    <location>
        <begin position="1576"/>
        <end position="1585"/>
    </location>
</feature>
<feature type="compositionally biased region" description="Low complexity" evidence="9">
    <location>
        <begin position="1089"/>
        <end position="1102"/>
    </location>
</feature>
<dbReference type="InterPro" id="IPR031468">
    <property type="entry name" value="SMP_LBD"/>
</dbReference>
<keyword evidence="8 10" id="KW-0472">Membrane</keyword>
<accession>A0A2V0PA53</accession>
<dbReference type="GO" id="GO:0006869">
    <property type="term" value="P:lipid transport"/>
    <property type="evidence" value="ECO:0007669"/>
    <property type="project" value="UniProtKB-KW"/>
</dbReference>